<feature type="transmembrane region" description="Helical" evidence="5">
    <location>
        <begin position="140"/>
        <end position="159"/>
    </location>
</feature>
<dbReference type="GO" id="GO:0016020">
    <property type="term" value="C:membrane"/>
    <property type="evidence" value="ECO:0007669"/>
    <property type="project" value="UniProtKB-SubCell"/>
</dbReference>
<feature type="transmembrane region" description="Helical" evidence="5">
    <location>
        <begin position="201"/>
        <end position="222"/>
    </location>
</feature>
<reference evidence="6" key="2">
    <citation type="submission" date="2020-10" db="EMBL/GenBank/DDBJ databases">
        <title>Mucilaginibacter sp. nov., isolated from soil.</title>
        <authorList>
            <person name="Jeon C.O."/>
        </authorList>
    </citation>
    <scope>NUCLEOTIDE SEQUENCE</scope>
    <source>
        <strain evidence="6">R11</strain>
    </source>
</reference>
<name>A0A965ZIB1_9SPHI</name>
<evidence type="ECO:0000313" key="6">
    <source>
        <dbReference type="EMBL" id="NCD70216.1"/>
    </source>
</evidence>
<evidence type="ECO:0000256" key="2">
    <source>
        <dbReference type="ARBA" id="ARBA00022692"/>
    </source>
</evidence>
<proteinExistence type="predicted"/>
<evidence type="ECO:0000256" key="4">
    <source>
        <dbReference type="ARBA" id="ARBA00023136"/>
    </source>
</evidence>
<evidence type="ECO:0000256" key="5">
    <source>
        <dbReference type="SAM" id="Phobius"/>
    </source>
</evidence>
<accession>A0A965ZIB1</accession>
<dbReference type="AlphaFoldDB" id="A0A965ZIB1"/>
<evidence type="ECO:0000256" key="1">
    <source>
        <dbReference type="ARBA" id="ARBA00004141"/>
    </source>
</evidence>
<organism evidence="6 7">
    <name type="scientific">Mucilaginibacter agri</name>
    <dbReference type="NCBI Taxonomy" id="2695265"/>
    <lineage>
        <taxon>Bacteria</taxon>
        <taxon>Pseudomonadati</taxon>
        <taxon>Bacteroidota</taxon>
        <taxon>Sphingobacteriia</taxon>
        <taxon>Sphingobacteriales</taxon>
        <taxon>Sphingobacteriaceae</taxon>
        <taxon>Mucilaginibacter</taxon>
    </lineage>
</organism>
<keyword evidence="7" id="KW-1185">Reference proteome</keyword>
<keyword evidence="2 5" id="KW-0812">Transmembrane</keyword>
<feature type="transmembrane region" description="Helical" evidence="5">
    <location>
        <begin position="73"/>
        <end position="91"/>
    </location>
</feature>
<reference evidence="6" key="1">
    <citation type="submission" date="2020-01" db="EMBL/GenBank/DDBJ databases">
        <authorList>
            <person name="Seo Y.L."/>
        </authorList>
    </citation>
    <scope>NUCLEOTIDE SEQUENCE</scope>
    <source>
        <strain evidence="6">R11</strain>
    </source>
</reference>
<sequence length="263" mass="29387">MENYNRLWRFFFAVALIAIAVQQLIVGDIRPVIIPPAYPLWLQQGRLIFTWVLSLLMIAACVLIVFELKAHAASILLGYVLLLFVFTLQLPYQLAHYPGHLGVWTDPLKELSLAGGAFLVAASLPQYYDIPTPLRILSALGRCFFCVTMILFGIDHFLYPDFVKMLVPEWLPGNLFWTYFAGIALMLAGIAIIINVKTTLAATLLGIMIFLWLVMLHIPRAIADPNTGHGNELTSVFEALAFSGIAFLIAGSHKKLSISKRYH</sequence>
<keyword evidence="3 5" id="KW-1133">Transmembrane helix</keyword>
<feature type="transmembrane region" description="Helical" evidence="5">
    <location>
        <begin position="175"/>
        <end position="194"/>
    </location>
</feature>
<evidence type="ECO:0000313" key="7">
    <source>
        <dbReference type="Proteomes" id="UP000638732"/>
    </source>
</evidence>
<evidence type="ECO:0000256" key="3">
    <source>
        <dbReference type="ARBA" id="ARBA00022989"/>
    </source>
</evidence>
<keyword evidence="4 5" id="KW-0472">Membrane</keyword>
<feature type="transmembrane region" description="Helical" evidence="5">
    <location>
        <begin position="234"/>
        <end position="251"/>
    </location>
</feature>
<gene>
    <name evidence="6" type="ORF">GSY63_12680</name>
</gene>
<feature type="transmembrane region" description="Helical" evidence="5">
    <location>
        <begin position="111"/>
        <end position="128"/>
    </location>
</feature>
<feature type="transmembrane region" description="Helical" evidence="5">
    <location>
        <begin position="7"/>
        <end position="26"/>
    </location>
</feature>
<dbReference type="EMBL" id="WWEO01000042">
    <property type="protein sequence ID" value="NCD70216.1"/>
    <property type="molecule type" value="Genomic_DNA"/>
</dbReference>
<dbReference type="InterPro" id="IPR032808">
    <property type="entry name" value="DoxX"/>
</dbReference>
<dbReference type="Proteomes" id="UP000638732">
    <property type="component" value="Unassembled WGS sequence"/>
</dbReference>
<comment type="caution">
    <text evidence="6">The sequence shown here is derived from an EMBL/GenBank/DDBJ whole genome shotgun (WGS) entry which is preliminary data.</text>
</comment>
<comment type="subcellular location">
    <subcellularLocation>
        <location evidence="1">Membrane</location>
        <topology evidence="1">Multi-pass membrane protein</topology>
    </subcellularLocation>
</comment>
<feature type="transmembrane region" description="Helical" evidence="5">
    <location>
        <begin position="46"/>
        <end position="66"/>
    </location>
</feature>
<dbReference type="RefSeq" id="WP_166586179.1">
    <property type="nucleotide sequence ID" value="NZ_WWEO01000042.1"/>
</dbReference>
<protein>
    <submittedName>
        <fullName evidence="6">DoxX family membrane protein</fullName>
    </submittedName>
</protein>
<dbReference type="Pfam" id="PF07681">
    <property type="entry name" value="DoxX"/>
    <property type="match status" value="1"/>
</dbReference>